<evidence type="ECO:0000256" key="12">
    <source>
        <dbReference type="RuleBase" id="RU367142"/>
    </source>
</evidence>
<evidence type="ECO:0000256" key="2">
    <source>
        <dbReference type="ARBA" id="ARBA00010867"/>
    </source>
</evidence>
<comment type="subcellular location">
    <subcellularLocation>
        <location evidence="1 12">Mitochondrion inner membrane</location>
        <topology evidence="1 12">Single-pass membrane protein</topology>
    </subcellularLocation>
</comment>
<dbReference type="AlphaFoldDB" id="A0A4T0VS32"/>
<evidence type="ECO:0000256" key="5">
    <source>
        <dbReference type="ARBA" id="ARBA00022792"/>
    </source>
</evidence>
<dbReference type="GO" id="GO:0005744">
    <property type="term" value="C:TIM23 mitochondrial import inner membrane translocase complex"/>
    <property type="evidence" value="ECO:0007669"/>
    <property type="project" value="UniProtKB-UniRule"/>
</dbReference>
<dbReference type="OrthoDB" id="436405at2759"/>
<evidence type="ECO:0000256" key="9">
    <source>
        <dbReference type="ARBA" id="ARBA00023136"/>
    </source>
</evidence>
<evidence type="ECO:0000313" key="15">
    <source>
        <dbReference type="Proteomes" id="UP000305883"/>
    </source>
</evidence>
<keyword evidence="7 12" id="KW-1133">Transmembrane helix</keyword>
<gene>
    <name evidence="14" type="ORF">CH35J_008311</name>
</gene>
<comment type="function">
    <text evidence="10">Essential component of the TIM23 complex, a complex that mediates the translocation of transit peptide-containing proteins across the mitochondrial inner membrane. Required to keep the TOM and the TIM23 complexes in close contact. At some point, it is released from the TOM23 complex to allow protein translocation into the mitochondrial matrix.</text>
</comment>
<accession>A0A4T0VS32</accession>
<keyword evidence="4 12" id="KW-0812">Transmembrane</keyword>
<dbReference type="Proteomes" id="UP000305883">
    <property type="component" value="Unassembled WGS sequence"/>
</dbReference>
<dbReference type="FunFam" id="3.10.450.320:FF:000002">
    <property type="entry name" value="Mitochondrial import inner membrane translocase subunit tim21"/>
    <property type="match status" value="1"/>
</dbReference>
<evidence type="ECO:0000256" key="13">
    <source>
        <dbReference type="SAM" id="MobiDB-lite"/>
    </source>
</evidence>
<keyword evidence="8 12" id="KW-0496">Mitochondrion</keyword>
<proteinExistence type="inferred from homology"/>
<comment type="caution">
    <text evidence="14">The sequence shown here is derived from an EMBL/GenBank/DDBJ whole genome shotgun (WGS) entry which is preliminary data.</text>
</comment>
<dbReference type="PANTHER" id="PTHR13032">
    <property type="entry name" value="MITOCHONDRIAL IMPORT INNER MEMBRANE TRANSLOCASE SUBUNIT TIM21"/>
    <property type="match status" value="1"/>
</dbReference>
<keyword evidence="5 12" id="KW-0999">Mitochondrion inner membrane</keyword>
<dbReference type="Gene3D" id="3.10.450.320">
    <property type="entry name" value="Mitochondrial import inner membrane translocase subunit Tim21"/>
    <property type="match status" value="1"/>
</dbReference>
<reference evidence="14 15" key="1">
    <citation type="journal article" date="2019" name="Genome Biol. Evol.">
        <title>Genomic Plasticity Mediated by Transposable Elements in the Plant Pathogenic Fungus Colletotrichum higginsianum.</title>
        <authorList>
            <person name="Tsushima A."/>
            <person name="Gan P."/>
            <person name="Kumakura N."/>
            <person name="Narusaka M."/>
            <person name="Takano Y."/>
            <person name="Narusaka Y."/>
            <person name="Shirasu K."/>
        </authorList>
    </citation>
    <scope>NUCLEOTIDE SEQUENCE [LARGE SCALE GENOMIC DNA]</scope>
    <source>
        <strain evidence="14 15">MAFF305635-RFP</strain>
    </source>
</reference>
<dbReference type="InterPro" id="IPR038552">
    <property type="entry name" value="Tim21_IMS_sf"/>
</dbReference>
<evidence type="ECO:0000256" key="4">
    <source>
        <dbReference type="ARBA" id="ARBA00022692"/>
    </source>
</evidence>
<dbReference type="InterPro" id="IPR013261">
    <property type="entry name" value="Tim21"/>
</dbReference>
<evidence type="ECO:0000256" key="7">
    <source>
        <dbReference type="ARBA" id="ARBA00022989"/>
    </source>
</evidence>
<keyword evidence="12" id="KW-0811">Translocation</keyword>
<evidence type="ECO:0000256" key="1">
    <source>
        <dbReference type="ARBA" id="ARBA00004434"/>
    </source>
</evidence>
<evidence type="ECO:0000256" key="8">
    <source>
        <dbReference type="ARBA" id="ARBA00023128"/>
    </source>
</evidence>
<evidence type="ECO:0000256" key="6">
    <source>
        <dbReference type="ARBA" id="ARBA00022946"/>
    </source>
</evidence>
<evidence type="ECO:0000256" key="10">
    <source>
        <dbReference type="ARBA" id="ARBA00060204"/>
    </source>
</evidence>
<keyword evidence="6" id="KW-0809">Transit peptide</keyword>
<feature type="transmembrane region" description="Helical" evidence="12">
    <location>
        <begin position="79"/>
        <end position="99"/>
    </location>
</feature>
<keyword evidence="9 12" id="KW-0472">Membrane</keyword>
<comment type="similarity">
    <text evidence="2 12">Belongs to the TIM21 family.</text>
</comment>
<dbReference type="Pfam" id="PF08294">
    <property type="entry name" value="TIM21"/>
    <property type="match status" value="1"/>
</dbReference>
<dbReference type="PANTHER" id="PTHR13032:SF6">
    <property type="entry name" value="MITOCHONDRIAL IMPORT INNER MEMBRANE TRANSLOCASE SUBUNIT TIM21"/>
    <property type="match status" value="1"/>
</dbReference>
<dbReference type="GO" id="GO:0030150">
    <property type="term" value="P:protein import into mitochondrial matrix"/>
    <property type="evidence" value="ECO:0007669"/>
    <property type="project" value="UniProtKB-UniRule"/>
</dbReference>
<name>A0A4T0VS32_9PEZI</name>
<comment type="subunit">
    <text evidence="11">Component of the TIM23 complex, at least composed of TIM23, TIM17, TIM50 and TIM21.</text>
</comment>
<evidence type="ECO:0000256" key="11">
    <source>
        <dbReference type="ARBA" id="ARBA00063758"/>
    </source>
</evidence>
<organism evidence="14 15">
    <name type="scientific">Colletotrichum higginsianum</name>
    <dbReference type="NCBI Taxonomy" id="80884"/>
    <lineage>
        <taxon>Eukaryota</taxon>
        <taxon>Fungi</taxon>
        <taxon>Dikarya</taxon>
        <taxon>Ascomycota</taxon>
        <taxon>Pezizomycotina</taxon>
        <taxon>Sordariomycetes</taxon>
        <taxon>Hypocreomycetidae</taxon>
        <taxon>Glomerellales</taxon>
        <taxon>Glomerellaceae</taxon>
        <taxon>Colletotrichum</taxon>
        <taxon>Colletotrichum destructivum species complex</taxon>
    </lineage>
</organism>
<evidence type="ECO:0000256" key="3">
    <source>
        <dbReference type="ARBA" id="ARBA00020726"/>
    </source>
</evidence>
<protein>
    <recommendedName>
        <fullName evidence="3 12">Mitochondrial import inner membrane translocase subunit Tim21</fullName>
    </recommendedName>
</protein>
<keyword evidence="12" id="KW-0813">Transport</keyword>
<evidence type="ECO:0000313" key="14">
    <source>
        <dbReference type="EMBL" id="TIC95350.1"/>
    </source>
</evidence>
<sequence length="233" mass="25748">MIKMNTRAIKISAPTKLGLGPRLHPLLLQRSYATQTGLGATSAPGPKRKTITPFNDNGSIPWSQLSTGEKAARATQQSFNFGLILAGLAVTGGVVYVLWSDVISPDSKTAHFNRVVDRIKNDPKCIEMLGDPKKISAHGEETNNKWRRARPIASTINTDSRGHEHLLVHFHVEGPLNKGVVYLHMVKTPSSGEFEYKYLYLDVRGHQRYYLENADTATGIGKKGVRFLGINWG</sequence>
<feature type="region of interest" description="Disordered" evidence="13">
    <location>
        <begin position="37"/>
        <end position="59"/>
    </location>
</feature>
<keyword evidence="12" id="KW-0653">Protein transport</keyword>
<dbReference type="EMBL" id="MWPZ01000006">
    <property type="protein sequence ID" value="TIC95350.1"/>
    <property type="molecule type" value="Genomic_DNA"/>
</dbReference>